<protein>
    <submittedName>
        <fullName evidence="3">Aminotransferase</fullName>
    </submittedName>
</protein>
<keyword evidence="3" id="KW-0032">Aminotransferase</keyword>
<dbReference type="EMBL" id="NJGU01000001">
    <property type="protein sequence ID" value="OWY30665.1"/>
    <property type="molecule type" value="Genomic_DNA"/>
</dbReference>
<dbReference type="InterPro" id="IPR000192">
    <property type="entry name" value="Aminotrans_V_dom"/>
</dbReference>
<organism evidence="3 4">
    <name type="scientific">Herbaspirillum robiniae</name>
    <dbReference type="NCBI Taxonomy" id="2014887"/>
    <lineage>
        <taxon>Bacteria</taxon>
        <taxon>Pseudomonadati</taxon>
        <taxon>Pseudomonadota</taxon>
        <taxon>Betaproteobacteria</taxon>
        <taxon>Burkholderiales</taxon>
        <taxon>Oxalobacteraceae</taxon>
        <taxon>Herbaspirillum</taxon>
    </lineage>
</organism>
<dbReference type="GO" id="GO:0008483">
    <property type="term" value="F:transaminase activity"/>
    <property type="evidence" value="ECO:0007669"/>
    <property type="project" value="UniProtKB-KW"/>
</dbReference>
<keyword evidence="1" id="KW-0663">Pyridoxal phosphate</keyword>
<dbReference type="Proteomes" id="UP000197596">
    <property type="component" value="Unassembled WGS sequence"/>
</dbReference>
<dbReference type="PANTHER" id="PTHR43092:SF2">
    <property type="entry name" value="HERCYNYLCYSTEINE SULFOXIDE LYASE"/>
    <property type="match status" value="1"/>
</dbReference>
<dbReference type="PROSITE" id="PS51318">
    <property type="entry name" value="TAT"/>
    <property type="match status" value="1"/>
</dbReference>
<proteinExistence type="predicted"/>
<dbReference type="RefSeq" id="WP_088749776.1">
    <property type="nucleotide sequence ID" value="NZ_NJGU01000001.1"/>
</dbReference>
<feature type="domain" description="Aminotransferase class V" evidence="2">
    <location>
        <begin position="119"/>
        <end position="404"/>
    </location>
</feature>
<dbReference type="SUPFAM" id="SSF53383">
    <property type="entry name" value="PLP-dependent transferases"/>
    <property type="match status" value="1"/>
</dbReference>
<accession>A0A246WUA4</accession>
<dbReference type="InterPro" id="IPR015422">
    <property type="entry name" value="PyrdxlP-dep_Trfase_small"/>
</dbReference>
<comment type="caution">
    <text evidence="3">The sequence shown here is derived from an EMBL/GenBank/DDBJ whole genome shotgun (WGS) entry which is preliminary data.</text>
</comment>
<dbReference type="PANTHER" id="PTHR43092">
    <property type="entry name" value="L-CYSTEINE DESULFHYDRASE"/>
    <property type="match status" value="1"/>
</dbReference>
<evidence type="ECO:0000313" key="4">
    <source>
        <dbReference type="Proteomes" id="UP000197596"/>
    </source>
</evidence>
<name>A0A246WUA4_9BURK</name>
<sequence>MSDNNILASARIDENKTAASASSANGWSASRRAFLHVLGYGAGVAMTGSAMASAAATPSSVLLQDDAFWARVQDMFVLNPNKTFVNIGTGGSMPRVALDVFNQENHLKAMESASGYGTLAELRARVAPGFGVDADELAFSGNASSGMCHAILGLDWQAGDVIVTTNHEHSGGNIPLAIAADRYGIEISRVELPVGNAQSAATYVELFDSRIRQLRARGKRVRAVMWSAPSYKTGTMLPIAELMEVVKKHELISIVDGAHLPGMMAYDYAALGMDFMAGAGHKWQCGPSSTGILVIRNKLRASNPLPLPKWYPIHTNVYSRQARGGSGAASVDIAASATSCGSLHTPMFKSLVRACEMWDGIGRKKIETYDLALSAYLKERIVERWGISALYSPKDDPKLVSAMTSFNPFRTPSDIMDGRKAEQFVGRMQSDFAPGFVLRKVDFAVVGAPANHHGIRISTHVWHDASDIDRLVESMWALSEKMA</sequence>
<dbReference type="AlphaFoldDB" id="A0A246WUA4"/>
<evidence type="ECO:0000256" key="1">
    <source>
        <dbReference type="ARBA" id="ARBA00022898"/>
    </source>
</evidence>
<evidence type="ECO:0000259" key="2">
    <source>
        <dbReference type="Pfam" id="PF00266"/>
    </source>
</evidence>
<dbReference type="InterPro" id="IPR015421">
    <property type="entry name" value="PyrdxlP-dep_Trfase_major"/>
</dbReference>
<dbReference type="InterPro" id="IPR006311">
    <property type="entry name" value="TAT_signal"/>
</dbReference>
<evidence type="ECO:0000313" key="3">
    <source>
        <dbReference type="EMBL" id="OWY30665.1"/>
    </source>
</evidence>
<gene>
    <name evidence="3" type="ORF">CEJ42_00880</name>
</gene>
<dbReference type="Pfam" id="PF00266">
    <property type="entry name" value="Aminotran_5"/>
    <property type="match status" value="1"/>
</dbReference>
<dbReference type="Gene3D" id="3.90.1150.10">
    <property type="entry name" value="Aspartate Aminotransferase, domain 1"/>
    <property type="match status" value="1"/>
</dbReference>
<reference evidence="3 4" key="1">
    <citation type="submission" date="2017-06" db="EMBL/GenBank/DDBJ databases">
        <title>Herbaspirillum phytohormonus sp. nov., isolated from the root nodule of Robinia pseudoacacia in lead-zinc mine.</title>
        <authorList>
            <person name="Fan M."/>
            <person name="Lin Y."/>
        </authorList>
    </citation>
    <scope>NUCLEOTIDE SEQUENCE [LARGE SCALE GENOMIC DNA]</scope>
    <source>
        <strain evidence="3 4">HZ10</strain>
    </source>
</reference>
<keyword evidence="3" id="KW-0808">Transferase</keyword>
<dbReference type="InterPro" id="IPR015424">
    <property type="entry name" value="PyrdxlP-dep_Trfase"/>
</dbReference>
<dbReference type="Gene3D" id="3.40.640.10">
    <property type="entry name" value="Type I PLP-dependent aspartate aminotransferase-like (Major domain)"/>
    <property type="match status" value="1"/>
</dbReference>